<dbReference type="PROSITE" id="PS51318">
    <property type="entry name" value="TAT"/>
    <property type="match status" value="1"/>
</dbReference>
<keyword evidence="1" id="KW-0732">Signal</keyword>
<evidence type="ECO:0000259" key="2">
    <source>
        <dbReference type="Pfam" id="PF02698"/>
    </source>
</evidence>
<protein>
    <submittedName>
        <fullName evidence="3">DUF218 domain-containing protein</fullName>
    </submittedName>
</protein>
<sequence>MSPAITRRAALIAALGAGLAALAPSASAEPQRELLDAAFERQAAGDRAGAQNALDRLPAAEARRAAAVMSNVDQALTFPLTDQVPGGIAPGSAIVVLGFGLLDDGGVRPILVERLRKGLAVAQKYPAMPVVLSGGAPRAGRTEAAAMRDWLVANGLPAARIHLEDRSGSTATNATNTAALMRGRGMGTAAVLVSSANHLRRSVADFLCAGITLRAVVASDAAVQGPPDGVELRAVYADARTVAGV</sequence>
<dbReference type="GO" id="GO:0000270">
    <property type="term" value="P:peptidoglycan metabolic process"/>
    <property type="evidence" value="ECO:0007669"/>
    <property type="project" value="TreeGrafter"/>
</dbReference>
<dbReference type="OrthoDB" id="3289889at2"/>
<dbReference type="STRING" id="57704.SAMN04489793_3071"/>
<gene>
    <name evidence="3" type="ORF">SAMN04489793_3071</name>
</gene>
<accession>A0A1H4UX72</accession>
<dbReference type="RefSeq" id="WP_068740223.1">
    <property type="nucleotide sequence ID" value="NZ_FNSA01000003.1"/>
</dbReference>
<feature type="domain" description="DUF218" evidence="2">
    <location>
        <begin position="93"/>
        <end position="214"/>
    </location>
</feature>
<dbReference type="Pfam" id="PF02698">
    <property type="entry name" value="DUF218"/>
    <property type="match status" value="1"/>
</dbReference>
<evidence type="ECO:0000256" key="1">
    <source>
        <dbReference type="SAM" id="SignalP"/>
    </source>
</evidence>
<feature type="signal peptide" evidence="1">
    <location>
        <begin position="1"/>
        <end position="28"/>
    </location>
</feature>
<evidence type="ECO:0000313" key="4">
    <source>
        <dbReference type="Proteomes" id="UP000182241"/>
    </source>
</evidence>
<dbReference type="Proteomes" id="UP000182241">
    <property type="component" value="Unassembled WGS sequence"/>
</dbReference>
<dbReference type="InterPro" id="IPR051599">
    <property type="entry name" value="Cell_Envelope_Assoc"/>
</dbReference>
<dbReference type="PANTHER" id="PTHR30336">
    <property type="entry name" value="INNER MEMBRANE PROTEIN, PROBABLE PERMEASE"/>
    <property type="match status" value="1"/>
</dbReference>
<dbReference type="PANTHER" id="PTHR30336:SF4">
    <property type="entry name" value="ENVELOPE BIOGENESIS FACTOR ELYC"/>
    <property type="match status" value="1"/>
</dbReference>
<dbReference type="InterPro" id="IPR006311">
    <property type="entry name" value="TAT_signal"/>
</dbReference>
<dbReference type="Gene3D" id="3.40.50.620">
    <property type="entry name" value="HUPs"/>
    <property type="match status" value="1"/>
</dbReference>
<keyword evidence="4" id="KW-1185">Reference proteome</keyword>
<proteinExistence type="predicted"/>
<dbReference type="AlphaFoldDB" id="A0A1H4UX72"/>
<organism evidence="3 4">
    <name type="scientific">Tsukamurella tyrosinosolvens</name>
    <dbReference type="NCBI Taxonomy" id="57704"/>
    <lineage>
        <taxon>Bacteria</taxon>
        <taxon>Bacillati</taxon>
        <taxon>Actinomycetota</taxon>
        <taxon>Actinomycetes</taxon>
        <taxon>Mycobacteriales</taxon>
        <taxon>Tsukamurellaceae</taxon>
        <taxon>Tsukamurella</taxon>
    </lineage>
</organism>
<dbReference type="CDD" id="cd06259">
    <property type="entry name" value="YdcF-like"/>
    <property type="match status" value="1"/>
</dbReference>
<dbReference type="EMBL" id="FNSA01000003">
    <property type="protein sequence ID" value="SEC73419.1"/>
    <property type="molecule type" value="Genomic_DNA"/>
</dbReference>
<dbReference type="InterPro" id="IPR003848">
    <property type="entry name" value="DUF218"/>
</dbReference>
<name>A0A1H4UX72_TSUTY</name>
<dbReference type="GO" id="GO:0005886">
    <property type="term" value="C:plasma membrane"/>
    <property type="evidence" value="ECO:0007669"/>
    <property type="project" value="TreeGrafter"/>
</dbReference>
<feature type="chain" id="PRO_5010194442" evidence="1">
    <location>
        <begin position="29"/>
        <end position="245"/>
    </location>
</feature>
<evidence type="ECO:0000313" key="3">
    <source>
        <dbReference type="EMBL" id="SEC73419.1"/>
    </source>
</evidence>
<dbReference type="GO" id="GO:0043164">
    <property type="term" value="P:Gram-negative-bacterium-type cell wall biogenesis"/>
    <property type="evidence" value="ECO:0007669"/>
    <property type="project" value="TreeGrafter"/>
</dbReference>
<reference evidence="4" key="1">
    <citation type="submission" date="2016-10" db="EMBL/GenBank/DDBJ databases">
        <authorList>
            <person name="Varghese N."/>
            <person name="Submissions S."/>
        </authorList>
    </citation>
    <scope>NUCLEOTIDE SEQUENCE [LARGE SCALE GENOMIC DNA]</scope>
    <source>
        <strain evidence="4">DSM 44234</strain>
    </source>
</reference>
<dbReference type="InterPro" id="IPR014729">
    <property type="entry name" value="Rossmann-like_a/b/a_fold"/>
</dbReference>